<dbReference type="Proteomes" id="UP000652761">
    <property type="component" value="Unassembled WGS sequence"/>
</dbReference>
<feature type="non-terminal residue" evidence="2">
    <location>
        <position position="1"/>
    </location>
</feature>
<evidence type="ECO:0000313" key="2">
    <source>
        <dbReference type="EMBL" id="MQL98353.1"/>
    </source>
</evidence>
<dbReference type="AlphaFoldDB" id="A0A843W217"/>
<feature type="compositionally biased region" description="Basic and acidic residues" evidence="1">
    <location>
        <begin position="14"/>
        <end position="40"/>
    </location>
</feature>
<dbReference type="EMBL" id="NMUH01002174">
    <property type="protein sequence ID" value="MQL98353.1"/>
    <property type="molecule type" value="Genomic_DNA"/>
</dbReference>
<accession>A0A843W217</accession>
<reference evidence="2" key="1">
    <citation type="submission" date="2017-07" db="EMBL/GenBank/DDBJ databases">
        <title>Taro Niue Genome Assembly and Annotation.</title>
        <authorList>
            <person name="Atibalentja N."/>
            <person name="Keating K."/>
            <person name="Fields C.J."/>
        </authorList>
    </citation>
    <scope>NUCLEOTIDE SEQUENCE</scope>
    <source>
        <strain evidence="2">Niue_2</strain>
        <tissue evidence="2">Leaf</tissue>
    </source>
</reference>
<feature type="compositionally biased region" description="Low complexity" evidence="1">
    <location>
        <begin position="1"/>
        <end position="10"/>
    </location>
</feature>
<organism evidence="2 3">
    <name type="scientific">Colocasia esculenta</name>
    <name type="common">Wild taro</name>
    <name type="synonym">Arum esculentum</name>
    <dbReference type="NCBI Taxonomy" id="4460"/>
    <lineage>
        <taxon>Eukaryota</taxon>
        <taxon>Viridiplantae</taxon>
        <taxon>Streptophyta</taxon>
        <taxon>Embryophyta</taxon>
        <taxon>Tracheophyta</taxon>
        <taxon>Spermatophyta</taxon>
        <taxon>Magnoliopsida</taxon>
        <taxon>Liliopsida</taxon>
        <taxon>Araceae</taxon>
        <taxon>Aroideae</taxon>
        <taxon>Colocasieae</taxon>
        <taxon>Colocasia</taxon>
    </lineage>
</organism>
<comment type="caution">
    <text evidence="2">The sequence shown here is derived from an EMBL/GenBank/DDBJ whole genome shotgun (WGS) entry which is preliminary data.</text>
</comment>
<protein>
    <submittedName>
        <fullName evidence="2">Uncharacterized protein</fullName>
    </submittedName>
</protein>
<evidence type="ECO:0000313" key="3">
    <source>
        <dbReference type="Proteomes" id="UP000652761"/>
    </source>
</evidence>
<sequence>LETPAGPEAFGGEGGHDALKEEGNPMGPEERKEETGREGLRRGVCSVGHEMKRCHVGHKRELCHVGHGMEMCHVTALIIPEGQNRSLFYPEELGGGLWPLTQCQRHGRWTPSIISASSDLAVNAVLGEAPLGSPKKVQNVLLDLLPPGSWMISTTRGCRGSLLLCSSYPLVMEDGRI</sequence>
<feature type="region of interest" description="Disordered" evidence="1">
    <location>
        <begin position="1"/>
        <end position="40"/>
    </location>
</feature>
<name>A0A843W217_COLES</name>
<keyword evidence="3" id="KW-1185">Reference proteome</keyword>
<evidence type="ECO:0000256" key="1">
    <source>
        <dbReference type="SAM" id="MobiDB-lite"/>
    </source>
</evidence>
<proteinExistence type="predicted"/>
<gene>
    <name evidence="2" type="ORF">Taro_031059</name>
</gene>